<dbReference type="EMBL" id="CP036347">
    <property type="protein sequence ID" value="QDU04020.1"/>
    <property type="molecule type" value="Genomic_DNA"/>
</dbReference>
<proteinExistence type="predicted"/>
<dbReference type="InterPro" id="IPR025506">
    <property type="entry name" value="Abi_alpha"/>
</dbReference>
<dbReference type="Proteomes" id="UP000320722">
    <property type="component" value="Chromosome"/>
</dbReference>
<accession>A0A517WFJ4</accession>
<evidence type="ECO:0008006" key="3">
    <source>
        <dbReference type="Google" id="ProtNLM"/>
    </source>
</evidence>
<dbReference type="AlphaFoldDB" id="A0A517WFJ4"/>
<protein>
    <recommendedName>
        <fullName evidence="3">DUF4393 domain-containing protein</fullName>
    </recommendedName>
</protein>
<dbReference type="RefSeq" id="WP_197999365.1">
    <property type="nucleotide sequence ID" value="NZ_CP036347.1"/>
</dbReference>
<reference evidence="1 2" key="1">
    <citation type="submission" date="2019-02" db="EMBL/GenBank/DDBJ databases">
        <title>Deep-cultivation of Planctomycetes and their phenomic and genomic characterization uncovers novel biology.</title>
        <authorList>
            <person name="Wiegand S."/>
            <person name="Jogler M."/>
            <person name="Boedeker C."/>
            <person name="Pinto D."/>
            <person name="Vollmers J."/>
            <person name="Rivas-Marin E."/>
            <person name="Kohn T."/>
            <person name="Peeters S.H."/>
            <person name="Heuer A."/>
            <person name="Rast P."/>
            <person name="Oberbeckmann S."/>
            <person name="Bunk B."/>
            <person name="Jeske O."/>
            <person name="Meyerdierks A."/>
            <person name="Storesund J.E."/>
            <person name="Kallscheuer N."/>
            <person name="Luecker S."/>
            <person name="Lage O.M."/>
            <person name="Pohl T."/>
            <person name="Merkel B.J."/>
            <person name="Hornburger P."/>
            <person name="Mueller R.-W."/>
            <person name="Bruemmer F."/>
            <person name="Labrenz M."/>
            <person name="Spormann A.M."/>
            <person name="Op den Camp H."/>
            <person name="Overmann J."/>
            <person name="Amann R."/>
            <person name="Jetten M.S.M."/>
            <person name="Mascher T."/>
            <person name="Medema M.H."/>
            <person name="Devos D.P."/>
            <person name="Kaster A.-K."/>
            <person name="Ovreas L."/>
            <person name="Rohde M."/>
            <person name="Galperin M.Y."/>
            <person name="Jogler C."/>
        </authorList>
    </citation>
    <scope>NUCLEOTIDE SEQUENCE [LARGE SCALE GENOMIC DNA]</scope>
    <source>
        <strain evidence="1 2">V6</strain>
    </source>
</reference>
<name>A0A517WFJ4_9PLAN</name>
<dbReference type="Pfam" id="PF14337">
    <property type="entry name" value="Abi_alpha"/>
    <property type="match status" value="1"/>
</dbReference>
<evidence type="ECO:0000313" key="1">
    <source>
        <dbReference type="EMBL" id="QDU04020.1"/>
    </source>
</evidence>
<evidence type="ECO:0000313" key="2">
    <source>
        <dbReference type="Proteomes" id="UP000320722"/>
    </source>
</evidence>
<sequence length="237" mass="25920">MNSPTEKEIDLADTGLDLAGIGKAMKAVPPEAWQRIVETACSTFDKVLSPITETSYGIGRLIQAKFDRLIEAEKVMAMESISAAKMKAVQTGRPANTPRPQILMQAVENACSEVDGGVRELWSNLLAQEMLTQHVHPEIGRVLSRLSLEDAQLLVKISEYKPTKATRLYSEAIKLALSVAPFDIPLTLNSDSNTFNHAHLQNLGLIKLCDGKWELTIFGEGFIEAVTDPSIAEDSLS</sequence>
<organism evidence="1 2">
    <name type="scientific">Gimesia chilikensis</name>
    <dbReference type="NCBI Taxonomy" id="2605989"/>
    <lineage>
        <taxon>Bacteria</taxon>
        <taxon>Pseudomonadati</taxon>
        <taxon>Planctomycetota</taxon>
        <taxon>Planctomycetia</taxon>
        <taxon>Planctomycetales</taxon>
        <taxon>Planctomycetaceae</taxon>
        <taxon>Gimesia</taxon>
    </lineage>
</organism>
<gene>
    <name evidence="1" type="ORF">V6x_37450</name>
</gene>